<evidence type="ECO:0000256" key="5">
    <source>
        <dbReference type="ARBA" id="ARBA00022692"/>
    </source>
</evidence>
<feature type="compositionally biased region" description="Low complexity" evidence="10">
    <location>
        <begin position="11"/>
        <end position="21"/>
    </location>
</feature>
<dbReference type="InterPro" id="IPR034746">
    <property type="entry name" value="POTRA"/>
</dbReference>
<sequence>MRSLSRRITGPLPAQQAAAPRDPAPSRVAYRMQRLWLTPSFRKFTMVGMPLILVALGTTIFFAGQERRDAVADRIAEIRRSIEERPEFMVKLMAIDGASKEVSEDIREVLPIDFPISSFDLDLETMRRTVEGLDAVADAELRVRSGGILQVEIEERVPAVVWRGRDAIEILDAEGHRVAHLVARAQRPDLPLITGDGANEAVPEALAILAAAEPIGDRLRGLVRMGERRWDLVLDRGQRVMLPETGAVRALERVIALNRVQDLLARDLVAIDMRNEKRPTLRLSKPAADQLREAKLQQMGVTGQ</sequence>
<dbReference type="EMBL" id="FWFQ01000006">
    <property type="protein sequence ID" value="SLN26067.1"/>
    <property type="molecule type" value="Genomic_DNA"/>
</dbReference>
<keyword evidence="4 9" id="KW-0132">Cell division</keyword>
<feature type="transmembrane region" description="Helical" evidence="9">
    <location>
        <begin position="44"/>
        <end position="64"/>
    </location>
</feature>
<evidence type="ECO:0000256" key="1">
    <source>
        <dbReference type="ARBA" id="ARBA00004370"/>
    </source>
</evidence>
<evidence type="ECO:0000256" key="6">
    <source>
        <dbReference type="ARBA" id="ARBA00022989"/>
    </source>
</evidence>
<dbReference type="PANTHER" id="PTHR35851:SF1">
    <property type="entry name" value="CELL DIVISION PROTEIN FTSQ"/>
    <property type="match status" value="1"/>
</dbReference>
<evidence type="ECO:0000256" key="9">
    <source>
        <dbReference type="HAMAP-Rule" id="MF_00911"/>
    </source>
</evidence>
<dbReference type="GO" id="GO:0090529">
    <property type="term" value="P:cell septum assembly"/>
    <property type="evidence" value="ECO:0007669"/>
    <property type="project" value="InterPro"/>
</dbReference>
<name>A0A1Y5RWG4_9RHOB</name>
<evidence type="ECO:0000313" key="12">
    <source>
        <dbReference type="EMBL" id="SLN26067.1"/>
    </source>
</evidence>
<evidence type="ECO:0000256" key="4">
    <source>
        <dbReference type="ARBA" id="ARBA00022618"/>
    </source>
</evidence>
<dbReference type="PROSITE" id="PS51779">
    <property type="entry name" value="POTRA"/>
    <property type="match status" value="1"/>
</dbReference>
<evidence type="ECO:0000256" key="10">
    <source>
        <dbReference type="SAM" id="MobiDB-lite"/>
    </source>
</evidence>
<comment type="function">
    <text evidence="9">Essential cell division protein.</text>
</comment>
<keyword evidence="7 9" id="KW-0472">Membrane</keyword>
<protein>
    <recommendedName>
        <fullName evidence="9">Cell division protein FtsQ</fullName>
    </recommendedName>
</protein>
<proteinExistence type="inferred from homology"/>
<feature type="region of interest" description="Disordered" evidence="10">
    <location>
        <begin position="1"/>
        <end position="24"/>
    </location>
</feature>
<dbReference type="Pfam" id="PF03799">
    <property type="entry name" value="FtsQ_DivIB_C"/>
    <property type="match status" value="1"/>
</dbReference>
<dbReference type="AlphaFoldDB" id="A0A1Y5RWG4"/>
<reference evidence="12 13" key="1">
    <citation type="submission" date="2017-03" db="EMBL/GenBank/DDBJ databases">
        <authorList>
            <person name="Afonso C.L."/>
            <person name="Miller P.J."/>
            <person name="Scott M.A."/>
            <person name="Spackman E."/>
            <person name="Goraichik I."/>
            <person name="Dimitrov K.M."/>
            <person name="Suarez D.L."/>
            <person name="Swayne D.E."/>
        </authorList>
    </citation>
    <scope>NUCLEOTIDE SEQUENCE [LARGE SCALE GENOMIC DNA]</scope>
    <source>
        <strain evidence="12 13">CECT 7680</strain>
    </source>
</reference>
<dbReference type="RefSeq" id="WP_085867688.1">
    <property type="nucleotide sequence ID" value="NZ_FWFQ01000006.1"/>
</dbReference>
<gene>
    <name evidence="9 12" type="primary">ftsQ</name>
    <name evidence="12" type="ORF">PSA7680_01130</name>
</gene>
<dbReference type="GO" id="GO:0043093">
    <property type="term" value="P:FtsZ-dependent cytokinesis"/>
    <property type="evidence" value="ECO:0007669"/>
    <property type="project" value="UniProtKB-UniRule"/>
</dbReference>
<keyword evidence="6 9" id="KW-1133">Transmembrane helix</keyword>
<evidence type="ECO:0000313" key="13">
    <source>
        <dbReference type="Proteomes" id="UP000193409"/>
    </source>
</evidence>
<dbReference type="Gene3D" id="3.40.50.11690">
    <property type="entry name" value="Cell division protein FtsQ/DivIB"/>
    <property type="match status" value="1"/>
</dbReference>
<keyword evidence="13" id="KW-1185">Reference proteome</keyword>
<comment type="subcellular location">
    <subcellularLocation>
        <location evidence="9">Cell inner membrane</location>
        <topology evidence="9">Single-pass type II membrane protein</topology>
    </subcellularLocation>
    <subcellularLocation>
        <location evidence="1">Membrane</location>
    </subcellularLocation>
    <text evidence="9">Localizes to the division septum.</text>
</comment>
<dbReference type="Proteomes" id="UP000193409">
    <property type="component" value="Unassembled WGS sequence"/>
</dbReference>
<dbReference type="InterPro" id="IPR026579">
    <property type="entry name" value="FtsQ"/>
</dbReference>
<comment type="similarity">
    <text evidence="9">Belongs to the FtsQ/DivIB family. FtsQ subfamily.</text>
</comment>
<evidence type="ECO:0000259" key="11">
    <source>
        <dbReference type="PROSITE" id="PS51779"/>
    </source>
</evidence>
<keyword evidence="5 9" id="KW-0812">Transmembrane</keyword>
<accession>A0A1Y5RWG4</accession>
<dbReference type="GO" id="GO:0005886">
    <property type="term" value="C:plasma membrane"/>
    <property type="evidence" value="ECO:0007669"/>
    <property type="project" value="UniProtKB-SubCell"/>
</dbReference>
<keyword evidence="8 9" id="KW-0131">Cell cycle</keyword>
<keyword evidence="2 9" id="KW-1003">Cell membrane</keyword>
<organism evidence="12 13">
    <name type="scientific">Pseudoruegeria aquimaris</name>
    <dbReference type="NCBI Taxonomy" id="393663"/>
    <lineage>
        <taxon>Bacteria</taxon>
        <taxon>Pseudomonadati</taxon>
        <taxon>Pseudomonadota</taxon>
        <taxon>Alphaproteobacteria</taxon>
        <taxon>Rhodobacterales</taxon>
        <taxon>Roseobacteraceae</taxon>
        <taxon>Pseudoruegeria</taxon>
    </lineage>
</organism>
<evidence type="ECO:0000256" key="3">
    <source>
        <dbReference type="ARBA" id="ARBA00022519"/>
    </source>
</evidence>
<dbReference type="OrthoDB" id="9783091at2"/>
<dbReference type="InterPro" id="IPR005548">
    <property type="entry name" value="Cell_div_FtsQ/DivIB_C"/>
</dbReference>
<dbReference type="PANTHER" id="PTHR35851">
    <property type="entry name" value="CELL DIVISION PROTEIN FTSQ"/>
    <property type="match status" value="1"/>
</dbReference>
<feature type="domain" description="POTRA" evidence="11">
    <location>
        <begin position="88"/>
        <end position="156"/>
    </location>
</feature>
<dbReference type="HAMAP" id="MF_00911">
    <property type="entry name" value="FtsQ_subfam"/>
    <property type="match status" value="1"/>
</dbReference>
<dbReference type="GO" id="GO:0032153">
    <property type="term" value="C:cell division site"/>
    <property type="evidence" value="ECO:0007669"/>
    <property type="project" value="UniProtKB-UniRule"/>
</dbReference>
<evidence type="ECO:0000256" key="8">
    <source>
        <dbReference type="ARBA" id="ARBA00023306"/>
    </source>
</evidence>
<keyword evidence="3 9" id="KW-0997">Cell inner membrane</keyword>
<evidence type="ECO:0000256" key="2">
    <source>
        <dbReference type="ARBA" id="ARBA00022475"/>
    </source>
</evidence>
<dbReference type="InterPro" id="IPR045335">
    <property type="entry name" value="FtsQ_C_sf"/>
</dbReference>
<evidence type="ECO:0000256" key="7">
    <source>
        <dbReference type="ARBA" id="ARBA00023136"/>
    </source>
</evidence>